<feature type="domain" description="Mutator-like transposase" evidence="1">
    <location>
        <begin position="1"/>
        <end position="104"/>
    </location>
</feature>
<reference evidence="2 3" key="1">
    <citation type="journal article" date="2010" name="Science">
        <title>Genomic comparison of the ants Camponotus floridanus and Harpegnathos saltator.</title>
        <authorList>
            <person name="Bonasio R."/>
            <person name="Zhang G."/>
            <person name="Ye C."/>
            <person name="Mutti N.S."/>
            <person name="Fang X."/>
            <person name="Qin N."/>
            <person name="Donahue G."/>
            <person name="Yang P."/>
            <person name="Li Q."/>
            <person name="Li C."/>
            <person name="Zhang P."/>
            <person name="Huang Z."/>
            <person name="Berger S.L."/>
            <person name="Reinberg D."/>
            <person name="Wang J."/>
            <person name="Liebig J."/>
        </authorList>
    </citation>
    <scope>NUCLEOTIDE SEQUENCE [LARGE SCALE GENOMIC DNA]</scope>
    <source>
        <strain evidence="2 3">R22 G/1</strain>
    </source>
</reference>
<dbReference type="OMA" id="LQTYYDP"/>
<dbReference type="InterPro" id="IPR049012">
    <property type="entry name" value="Mutator_transp_dom"/>
</dbReference>
<feature type="non-terminal residue" evidence="2">
    <location>
        <position position="1"/>
    </location>
</feature>
<dbReference type="Pfam" id="PF20700">
    <property type="entry name" value="Mutator"/>
    <property type="match status" value="1"/>
</dbReference>
<keyword evidence="3" id="KW-1185">Reference proteome</keyword>
<dbReference type="Proteomes" id="UP000008237">
    <property type="component" value="Unassembled WGS sequence"/>
</dbReference>
<evidence type="ECO:0000313" key="2">
    <source>
        <dbReference type="EMBL" id="EFN89904.1"/>
    </source>
</evidence>
<accession>E2B318</accession>
<evidence type="ECO:0000313" key="3">
    <source>
        <dbReference type="Proteomes" id="UP000008237"/>
    </source>
</evidence>
<feature type="non-terminal residue" evidence="2">
    <location>
        <position position="112"/>
    </location>
</feature>
<sequence length="112" mass="12952">TFTGILQKVDYGNDFEIFKKECVGHVQKRMGARLRNIVNNTVVEVETKNKKRIKRKVLGGKGKLTGKTIDKLTVYYGLAIRRNCENIEDMKKGIWATFYHYASTNENPQHDM</sequence>
<protein>
    <recommendedName>
        <fullName evidence="1">Mutator-like transposase domain-containing protein</fullName>
    </recommendedName>
</protein>
<evidence type="ECO:0000259" key="1">
    <source>
        <dbReference type="Pfam" id="PF20700"/>
    </source>
</evidence>
<proteinExistence type="predicted"/>
<organism evidence="3">
    <name type="scientific">Harpegnathos saltator</name>
    <name type="common">Jerdon's jumping ant</name>
    <dbReference type="NCBI Taxonomy" id="610380"/>
    <lineage>
        <taxon>Eukaryota</taxon>
        <taxon>Metazoa</taxon>
        <taxon>Ecdysozoa</taxon>
        <taxon>Arthropoda</taxon>
        <taxon>Hexapoda</taxon>
        <taxon>Insecta</taxon>
        <taxon>Pterygota</taxon>
        <taxon>Neoptera</taxon>
        <taxon>Endopterygota</taxon>
        <taxon>Hymenoptera</taxon>
        <taxon>Apocrita</taxon>
        <taxon>Aculeata</taxon>
        <taxon>Formicoidea</taxon>
        <taxon>Formicidae</taxon>
        <taxon>Ponerinae</taxon>
        <taxon>Ponerini</taxon>
        <taxon>Harpegnathos</taxon>
    </lineage>
</organism>
<gene>
    <name evidence="2" type="ORF">EAI_00957</name>
</gene>
<dbReference type="InParanoid" id="E2B318"/>
<dbReference type="OrthoDB" id="7695519at2759"/>
<dbReference type="EMBL" id="GL445255">
    <property type="protein sequence ID" value="EFN89904.1"/>
    <property type="molecule type" value="Genomic_DNA"/>
</dbReference>
<dbReference type="AlphaFoldDB" id="E2B318"/>
<name>E2B318_HARSA</name>